<dbReference type="EMBL" id="DSFP01000044">
    <property type="protein sequence ID" value="HEW46070.1"/>
    <property type="molecule type" value="Genomic_DNA"/>
</dbReference>
<reference evidence="4" key="1">
    <citation type="journal article" date="2020" name="mSystems">
        <title>Genome- and Community-Level Interaction Insights into Carbon Utilization and Element Cycling Functions of Hydrothermarchaeota in Hydrothermal Sediment.</title>
        <authorList>
            <person name="Zhou Z."/>
            <person name="Liu Y."/>
            <person name="Xu W."/>
            <person name="Pan J."/>
            <person name="Luo Z.H."/>
            <person name="Li M."/>
        </authorList>
    </citation>
    <scope>NUCLEOTIDE SEQUENCE [LARGE SCALE GENOMIC DNA]</scope>
    <source>
        <strain evidence="4">SpSt-132</strain>
    </source>
</reference>
<dbReference type="Pfam" id="PF00535">
    <property type="entry name" value="Glycos_transf_2"/>
    <property type="match status" value="1"/>
</dbReference>
<protein>
    <submittedName>
        <fullName evidence="4">Glycosyltransferase family 2 protein</fullName>
    </submittedName>
</protein>
<comment type="caution">
    <text evidence="4">The sequence shown here is derived from an EMBL/GenBank/DDBJ whole genome shotgun (WGS) entry which is preliminary data.</text>
</comment>
<accession>A0A7C2ZEN5</accession>
<gene>
    <name evidence="4" type="ORF">ENO47_05300</name>
</gene>
<evidence type="ECO:0000313" key="4">
    <source>
        <dbReference type="EMBL" id="HEW46070.1"/>
    </source>
</evidence>
<dbReference type="CDD" id="cd02511">
    <property type="entry name" value="Beta4Glucosyltransferase"/>
    <property type="match status" value="1"/>
</dbReference>
<feature type="transmembrane region" description="Helical" evidence="2">
    <location>
        <begin position="191"/>
        <end position="209"/>
    </location>
</feature>
<dbReference type="Gene3D" id="3.90.550.10">
    <property type="entry name" value="Spore Coat Polysaccharide Biosynthesis Protein SpsA, Chain A"/>
    <property type="match status" value="1"/>
</dbReference>
<sequence>MLSVLIRTKNEERNIGRAIRSVLPLADEIVVLDSGSTDRTVEIAKNLGAKVFFKEWEGYDKQLNYGIGLCSKDWILVLDADEEVSSELRESIKKELKNPRYEVYKLCRKTFYLGDFLNHAWYPEWRVRLFKKGKVRFEGELHESVVFEGKAGKLKGDIYHYSYKSLEDQYLKTVKYAKIMANRMKEEGKKFRLYSLIFNPLWHFFKIYFLKLGFLDGVRGFLVAMSGAIYVFLKYKFLYELELKDKKERLW</sequence>
<keyword evidence="4" id="KW-0808">Transferase</keyword>
<evidence type="ECO:0000256" key="2">
    <source>
        <dbReference type="SAM" id="Phobius"/>
    </source>
</evidence>
<comment type="similarity">
    <text evidence="1">Belongs to the glycosyltransferase 2 family. WaaE/KdtX subfamily.</text>
</comment>
<keyword evidence="2" id="KW-0472">Membrane</keyword>
<dbReference type="GO" id="GO:0016740">
    <property type="term" value="F:transferase activity"/>
    <property type="evidence" value="ECO:0007669"/>
    <property type="project" value="UniProtKB-KW"/>
</dbReference>
<evidence type="ECO:0000259" key="3">
    <source>
        <dbReference type="Pfam" id="PF00535"/>
    </source>
</evidence>
<organism evidence="4">
    <name type="scientific">Hydrogenobacter sp</name>
    <dbReference type="NCBI Taxonomy" id="2152829"/>
    <lineage>
        <taxon>Bacteria</taxon>
        <taxon>Pseudomonadati</taxon>
        <taxon>Aquificota</taxon>
        <taxon>Aquificia</taxon>
        <taxon>Aquificales</taxon>
        <taxon>Aquificaceae</taxon>
        <taxon>Hydrogenobacter</taxon>
    </lineage>
</organism>
<dbReference type="InterPro" id="IPR029044">
    <property type="entry name" value="Nucleotide-diphossugar_trans"/>
</dbReference>
<keyword evidence="2" id="KW-1133">Transmembrane helix</keyword>
<dbReference type="AlphaFoldDB" id="A0A7C2ZEN5"/>
<dbReference type="PANTHER" id="PTHR43630">
    <property type="entry name" value="POLY-BETA-1,6-N-ACETYL-D-GLUCOSAMINE SYNTHASE"/>
    <property type="match status" value="1"/>
</dbReference>
<feature type="transmembrane region" description="Helical" evidence="2">
    <location>
        <begin position="221"/>
        <end position="239"/>
    </location>
</feature>
<proteinExistence type="inferred from homology"/>
<feature type="domain" description="Glycosyltransferase 2-like" evidence="3">
    <location>
        <begin position="3"/>
        <end position="123"/>
    </location>
</feature>
<dbReference type="PANTHER" id="PTHR43630:SF2">
    <property type="entry name" value="GLYCOSYLTRANSFERASE"/>
    <property type="match status" value="1"/>
</dbReference>
<evidence type="ECO:0000256" key="1">
    <source>
        <dbReference type="ARBA" id="ARBA00038494"/>
    </source>
</evidence>
<dbReference type="SUPFAM" id="SSF53448">
    <property type="entry name" value="Nucleotide-diphospho-sugar transferases"/>
    <property type="match status" value="1"/>
</dbReference>
<name>A0A7C2ZEN5_9AQUI</name>
<dbReference type="InterPro" id="IPR001173">
    <property type="entry name" value="Glyco_trans_2-like"/>
</dbReference>
<keyword evidence="2" id="KW-0812">Transmembrane</keyword>